<dbReference type="Gene3D" id="3.30.9.10">
    <property type="entry name" value="D-Amino Acid Oxidase, subunit A, domain 2"/>
    <property type="match status" value="1"/>
</dbReference>
<organism evidence="4 5">
    <name type="scientific">Rhodotorula mucilaginosa</name>
    <name type="common">Yeast</name>
    <name type="synonym">Rhodotorula rubra</name>
    <dbReference type="NCBI Taxonomy" id="5537"/>
    <lineage>
        <taxon>Eukaryota</taxon>
        <taxon>Fungi</taxon>
        <taxon>Dikarya</taxon>
        <taxon>Basidiomycota</taxon>
        <taxon>Pucciniomycotina</taxon>
        <taxon>Microbotryomycetes</taxon>
        <taxon>Sporidiobolales</taxon>
        <taxon>Sporidiobolaceae</taxon>
        <taxon>Rhodotorula</taxon>
    </lineage>
</organism>
<dbReference type="InterPro" id="IPR036188">
    <property type="entry name" value="FAD/NAD-bd_sf"/>
</dbReference>
<evidence type="ECO:0000256" key="2">
    <source>
        <dbReference type="SAM" id="SignalP"/>
    </source>
</evidence>
<dbReference type="InterPro" id="IPR006076">
    <property type="entry name" value="FAD-dep_OxRdtase"/>
</dbReference>
<evidence type="ECO:0000313" key="5">
    <source>
        <dbReference type="Proteomes" id="UP000777482"/>
    </source>
</evidence>
<accession>A0A9P6W3Z0</accession>
<keyword evidence="5" id="KW-1185">Reference proteome</keyword>
<keyword evidence="2" id="KW-0732">Signal</keyword>
<comment type="caution">
    <text evidence="4">The sequence shown here is derived from an EMBL/GenBank/DDBJ whole genome shotgun (WGS) entry which is preliminary data.</text>
</comment>
<evidence type="ECO:0000256" key="1">
    <source>
        <dbReference type="SAM" id="MobiDB-lite"/>
    </source>
</evidence>
<dbReference type="PANTHER" id="PTHR13847">
    <property type="entry name" value="SARCOSINE DEHYDROGENASE-RELATED"/>
    <property type="match status" value="1"/>
</dbReference>
<dbReference type="Pfam" id="PF01266">
    <property type="entry name" value="DAO"/>
    <property type="match status" value="1"/>
</dbReference>
<feature type="compositionally biased region" description="Polar residues" evidence="1">
    <location>
        <begin position="343"/>
        <end position="352"/>
    </location>
</feature>
<dbReference type="OrthoDB" id="498204at2759"/>
<dbReference type="GO" id="GO:0005770">
    <property type="term" value="C:late endosome"/>
    <property type="evidence" value="ECO:0007669"/>
    <property type="project" value="TreeGrafter"/>
</dbReference>
<dbReference type="Gene3D" id="3.50.50.60">
    <property type="entry name" value="FAD/NAD(P)-binding domain"/>
    <property type="match status" value="2"/>
</dbReference>
<dbReference type="SUPFAM" id="SSF51905">
    <property type="entry name" value="FAD/NAD(P)-binding domain"/>
    <property type="match status" value="1"/>
</dbReference>
<sequence>MNAPSQVIILGSGIIGLCSAYEVLKLSPTSETKVVLVEASPGNLIAGGASSYAGGFIACGSDWHDPPSRALARLSWERHTALAAELNGPDAYGWRECGAVGLAVGGHGESRSKYRTLPGAATTEDEKAAAVDWLEGEREQLSTEGGVAQIDPALFCQHLLQHLCTAFADRFRVVFGRSTSIVQPAALATAASKVLPERVGLGKESLCVQLNAGGVEEKISFDRLLVACGPWSAAVCETLGLPPIPLTNLPGHSLLIRPASRTPDQHHSTTSVDLPPEAVFAGIDGAVGGVHASTSGLARGLTDEEKRDGFTRSPEFFVRRKKAGEERELVYVAGENSIPETRLTPSVSSTSGYHHHPLPNRLPSTVDGVRDLLDEACVGRLKRAAGAVSPLLKEENGAVIERKQFCYRPISSDRQPIIGALRAPDVFVATGHGPWGICLSAGTGRVVAELMLGQPLSADISGLGMQRFTPSARL</sequence>
<reference evidence="4 5" key="1">
    <citation type="submission" date="2020-11" db="EMBL/GenBank/DDBJ databases">
        <title>Kefir isolates.</title>
        <authorList>
            <person name="Marcisauskas S."/>
            <person name="Kim Y."/>
            <person name="Blasche S."/>
        </authorList>
    </citation>
    <scope>NUCLEOTIDE SEQUENCE [LARGE SCALE GENOMIC DNA]</scope>
    <source>
        <strain evidence="4 5">KR</strain>
    </source>
</reference>
<dbReference type="GO" id="GO:0005829">
    <property type="term" value="C:cytosol"/>
    <property type="evidence" value="ECO:0007669"/>
    <property type="project" value="GOC"/>
</dbReference>
<evidence type="ECO:0000259" key="3">
    <source>
        <dbReference type="Pfam" id="PF01266"/>
    </source>
</evidence>
<dbReference type="PANTHER" id="PTHR13847:SF185">
    <property type="entry name" value="FAD DEPENDENT OXIDOREDUCTASE SUPERFAMILY (AFU_ORTHOLOGUE AFUA_3G02360)"/>
    <property type="match status" value="1"/>
</dbReference>
<protein>
    <recommendedName>
        <fullName evidence="3">FAD dependent oxidoreductase domain-containing protein</fullName>
    </recommendedName>
</protein>
<feature type="domain" description="FAD dependent oxidoreductase" evidence="3">
    <location>
        <begin position="7"/>
        <end position="450"/>
    </location>
</feature>
<dbReference type="GO" id="GO:0042147">
    <property type="term" value="P:retrograde transport, endosome to Golgi"/>
    <property type="evidence" value="ECO:0007669"/>
    <property type="project" value="TreeGrafter"/>
</dbReference>
<proteinExistence type="predicted"/>
<gene>
    <name evidence="4" type="ORF">C6P46_002942</name>
</gene>
<feature type="signal peptide" evidence="2">
    <location>
        <begin position="1"/>
        <end position="20"/>
    </location>
</feature>
<feature type="region of interest" description="Disordered" evidence="1">
    <location>
        <begin position="341"/>
        <end position="361"/>
    </location>
</feature>
<feature type="chain" id="PRO_5040395406" description="FAD dependent oxidoreductase domain-containing protein" evidence="2">
    <location>
        <begin position="21"/>
        <end position="474"/>
    </location>
</feature>
<name>A0A9P6W3Z0_RHOMI</name>
<dbReference type="AlphaFoldDB" id="A0A9P6W3Z0"/>
<dbReference type="EMBL" id="PUHQ01000022">
    <property type="protein sequence ID" value="KAG0663099.1"/>
    <property type="molecule type" value="Genomic_DNA"/>
</dbReference>
<evidence type="ECO:0000313" key="4">
    <source>
        <dbReference type="EMBL" id="KAG0663099.1"/>
    </source>
</evidence>
<dbReference type="Proteomes" id="UP000777482">
    <property type="component" value="Unassembled WGS sequence"/>
</dbReference>